<evidence type="ECO:0000313" key="1">
    <source>
        <dbReference type="EMBL" id="KAK4827642.1"/>
    </source>
</evidence>
<reference evidence="1 2" key="1">
    <citation type="journal article" date="2023" name="J. Hered.">
        <title>Chromosome-level genome of the wood stork (Mycteria americana) provides insight into avian chromosome evolution.</title>
        <authorList>
            <person name="Flamio R. Jr."/>
            <person name="Ramstad K.M."/>
        </authorList>
    </citation>
    <scope>NUCLEOTIDE SEQUENCE [LARGE SCALE GENOMIC DNA]</scope>
    <source>
        <strain evidence="1">JAX WOST 10</strain>
    </source>
</reference>
<dbReference type="AlphaFoldDB" id="A0AAN7S3Z7"/>
<dbReference type="Proteomes" id="UP001333110">
    <property type="component" value="Unassembled WGS sequence"/>
</dbReference>
<comment type="caution">
    <text evidence="1">The sequence shown here is derived from an EMBL/GenBank/DDBJ whole genome shotgun (WGS) entry which is preliminary data.</text>
</comment>
<keyword evidence="2" id="KW-1185">Reference proteome</keyword>
<accession>A0AAN7S3Z7</accession>
<gene>
    <name evidence="1" type="ORF">QYF61_019852</name>
</gene>
<sequence>MIKRLEHLTHDERARQMRLFSLNKRKLRGILAVGGNEQEEARPFSVAPTYRTRRNEQIFLNMGKLFYCEDMFLIGSLQHSPIILSHLPPQIKDIKLSAQ</sequence>
<feature type="non-terminal residue" evidence="1">
    <location>
        <position position="99"/>
    </location>
</feature>
<name>A0AAN7S3Z7_MYCAM</name>
<protein>
    <submittedName>
        <fullName evidence="1">Uncharacterized protein</fullName>
    </submittedName>
</protein>
<proteinExistence type="predicted"/>
<evidence type="ECO:0000313" key="2">
    <source>
        <dbReference type="Proteomes" id="UP001333110"/>
    </source>
</evidence>
<organism evidence="1 2">
    <name type="scientific">Mycteria americana</name>
    <name type="common">Wood stork</name>
    <dbReference type="NCBI Taxonomy" id="33587"/>
    <lineage>
        <taxon>Eukaryota</taxon>
        <taxon>Metazoa</taxon>
        <taxon>Chordata</taxon>
        <taxon>Craniata</taxon>
        <taxon>Vertebrata</taxon>
        <taxon>Euteleostomi</taxon>
        <taxon>Archelosauria</taxon>
        <taxon>Archosauria</taxon>
        <taxon>Dinosauria</taxon>
        <taxon>Saurischia</taxon>
        <taxon>Theropoda</taxon>
        <taxon>Coelurosauria</taxon>
        <taxon>Aves</taxon>
        <taxon>Neognathae</taxon>
        <taxon>Neoaves</taxon>
        <taxon>Aequornithes</taxon>
        <taxon>Ciconiiformes</taxon>
        <taxon>Ciconiidae</taxon>
        <taxon>Mycteria</taxon>
    </lineage>
</organism>
<dbReference type="EMBL" id="JAUNZN010000002">
    <property type="protein sequence ID" value="KAK4827642.1"/>
    <property type="molecule type" value="Genomic_DNA"/>
</dbReference>